<keyword evidence="1" id="KW-1133">Transmembrane helix</keyword>
<keyword evidence="1" id="KW-0472">Membrane</keyword>
<keyword evidence="1" id="KW-0812">Transmembrane</keyword>
<evidence type="ECO:0000313" key="3">
    <source>
        <dbReference type="Proteomes" id="UP000253141"/>
    </source>
</evidence>
<name>A0A369HZ36_9BACT</name>
<proteinExistence type="predicted"/>
<dbReference type="OrthoDB" id="9806195at2"/>
<feature type="transmembrane region" description="Helical" evidence="1">
    <location>
        <begin position="16"/>
        <end position="37"/>
    </location>
</feature>
<protein>
    <recommendedName>
        <fullName evidence="4">PepSY domain-containing protein</fullName>
    </recommendedName>
</protein>
<evidence type="ECO:0000256" key="1">
    <source>
        <dbReference type="SAM" id="Phobius"/>
    </source>
</evidence>
<reference evidence="2 3" key="1">
    <citation type="submission" date="2018-07" db="EMBL/GenBank/DDBJ databases">
        <title>Genome analysis of Runella aurantiaca.</title>
        <authorList>
            <person name="Yang X."/>
        </authorList>
    </citation>
    <scope>NUCLEOTIDE SEQUENCE [LARGE SCALE GENOMIC DNA]</scope>
    <source>
        <strain evidence="2 3">YX9</strain>
    </source>
</reference>
<dbReference type="Proteomes" id="UP000253141">
    <property type="component" value="Unassembled WGS sequence"/>
</dbReference>
<comment type="caution">
    <text evidence="2">The sequence shown here is derived from an EMBL/GenBank/DDBJ whole genome shotgun (WGS) entry which is preliminary data.</text>
</comment>
<accession>A0A369HZ36</accession>
<feature type="transmembrane region" description="Helical" evidence="1">
    <location>
        <begin position="220"/>
        <end position="241"/>
    </location>
</feature>
<dbReference type="EMBL" id="QPIW01000036">
    <property type="protein sequence ID" value="RDB02779.1"/>
    <property type="molecule type" value="Genomic_DNA"/>
</dbReference>
<dbReference type="RefSeq" id="WP_114464152.1">
    <property type="nucleotide sequence ID" value="NZ_QPIW01000036.1"/>
</dbReference>
<organism evidence="2 3">
    <name type="scientific">Runella aurantiaca</name>
    <dbReference type="NCBI Taxonomy" id="2282308"/>
    <lineage>
        <taxon>Bacteria</taxon>
        <taxon>Pseudomonadati</taxon>
        <taxon>Bacteroidota</taxon>
        <taxon>Cytophagia</taxon>
        <taxon>Cytophagales</taxon>
        <taxon>Spirosomataceae</taxon>
        <taxon>Runella</taxon>
    </lineage>
</organism>
<gene>
    <name evidence="2" type="ORF">DVG78_27075</name>
</gene>
<evidence type="ECO:0008006" key="4">
    <source>
        <dbReference type="Google" id="ProtNLM"/>
    </source>
</evidence>
<sequence>MKKSDFHRKIRKSHRYLGVALGIQFLFWTISGLYFSWSNMDDVHGDPQKRAVPLFKVNQAWVSPSIIIDSLRAHAPVDSIIGLESIELFGKPFYQIHYTVSKVHLHSGSHVCLANAETGKLRPALSQAEAVVLAQNRFVGDPKVEKVEFLTQTNGHHEYRNLPLPAYAVTFGKPVSTTVYIAAELGTVQKYRNTKWRIFDFLWMLHLMDYESRDNLSNGLLRAFSLFGLLTVASGFTLFWVSRKTTVQKKNQKMS</sequence>
<evidence type="ECO:0000313" key="2">
    <source>
        <dbReference type="EMBL" id="RDB02779.1"/>
    </source>
</evidence>
<dbReference type="AlphaFoldDB" id="A0A369HZ36"/>
<keyword evidence="3" id="KW-1185">Reference proteome</keyword>